<dbReference type="CDD" id="cd03784">
    <property type="entry name" value="GT1_Gtf-like"/>
    <property type="match status" value="1"/>
</dbReference>
<dbReference type="InterPro" id="IPR050271">
    <property type="entry name" value="UDP-glycosyltransferase"/>
</dbReference>
<comment type="caution">
    <text evidence="5">The sequence shown here is derived from an EMBL/GenBank/DDBJ whole genome shotgun (WGS) entry which is preliminary data.</text>
</comment>
<proteinExistence type="inferred from homology"/>
<dbReference type="AlphaFoldDB" id="A0ABD1F5W7"/>
<dbReference type="EMBL" id="JBDJPC010000003">
    <property type="protein sequence ID" value="KAL1509696.1"/>
    <property type="molecule type" value="Genomic_DNA"/>
</dbReference>
<reference evidence="5 6" key="1">
    <citation type="submission" date="2024-05" db="EMBL/GenBank/DDBJ databases">
        <title>Genetic variation in Jamaican populations of the coffee berry borer (Hypothenemus hampei).</title>
        <authorList>
            <person name="Errbii M."/>
            <person name="Myrie A."/>
        </authorList>
    </citation>
    <scope>NUCLEOTIDE SEQUENCE [LARGE SCALE GENOMIC DNA]</scope>
    <source>
        <strain evidence="5">JA-Hopewell-2020-01-JO</strain>
        <tissue evidence="5">Whole body</tissue>
    </source>
</reference>
<evidence type="ECO:0000256" key="2">
    <source>
        <dbReference type="ARBA" id="ARBA00022676"/>
    </source>
</evidence>
<feature type="transmembrane region" description="Helical" evidence="4">
    <location>
        <begin position="473"/>
        <end position="493"/>
    </location>
</feature>
<evidence type="ECO:0008006" key="7">
    <source>
        <dbReference type="Google" id="ProtNLM"/>
    </source>
</evidence>
<gene>
    <name evidence="5" type="ORF">ABEB36_004398</name>
</gene>
<keyword evidence="2" id="KW-0328">Glycosyltransferase</keyword>
<evidence type="ECO:0000256" key="3">
    <source>
        <dbReference type="ARBA" id="ARBA00022679"/>
    </source>
</evidence>
<evidence type="ECO:0000313" key="6">
    <source>
        <dbReference type="Proteomes" id="UP001566132"/>
    </source>
</evidence>
<dbReference type="GO" id="GO:0016757">
    <property type="term" value="F:glycosyltransferase activity"/>
    <property type="evidence" value="ECO:0007669"/>
    <property type="project" value="UniProtKB-KW"/>
</dbReference>
<protein>
    <recommendedName>
        <fullName evidence="7">UDP-glucuronosyltransferase</fullName>
    </recommendedName>
</protein>
<sequence length="511" mass="58463">MSSTNFIILFCILSLIVNFSFSYKILVIFGHPGKSHFDAFKSLFKELAGRGHELTILGHVPINNITNIRYIPFREDKPLENEIDLQGDTVALNSVFYYLQQIRQIENFASTFCELDLSGLGFQNFLLEELEFDIILGEMYNTNCYYGLVTKFKVPFIGLSSTSLMPWHYSWFDIPLDIRTSSNIFGGYKWPMTLCAQLENAFLHILSYLTYNLWIYPNDKKLSNKYIGVNPADPANASFLLVNSHYTTDNAIALPPNVIEIGGIHLENRDPKEIPQDIGAWLNNSADGVIYFSLGSMIKSDTIPLQQLKAFTNVFSRLAQRVLWKWESDTMPNKPDNVMIVKYMPQFEILCHPNVKLFITHGGKLGTTEATYCGVPMILLPQFGDQLYNSYGIVNRGNGIILNLALASETTILHAIRTAFRLSKHAKINSKKFRNRPVSPMTNAVYWIEHVAKYKGAQHMRPVRHKAIAESCLYSFFYVFRFISIPALTIMLVQYVHFFPRLGNFLNQYIL</sequence>
<evidence type="ECO:0000256" key="4">
    <source>
        <dbReference type="SAM" id="Phobius"/>
    </source>
</evidence>
<dbReference type="PANTHER" id="PTHR48043:SF114">
    <property type="entry name" value="IP04436P-RELATED"/>
    <property type="match status" value="1"/>
</dbReference>
<keyword evidence="6" id="KW-1185">Reference proteome</keyword>
<keyword evidence="4" id="KW-0812">Transmembrane</keyword>
<accession>A0ABD1F5W7</accession>
<comment type="similarity">
    <text evidence="1">Belongs to the UDP-glycosyltransferase family.</text>
</comment>
<organism evidence="5 6">
    <name type="scientific">Hypothenemus hampei</name>
    <name type="common">Coffee berry borer</name>
    <dbReference type="NCBI Taxonomy" id="57062"/>
    <lineage>
        <taxon>Eukaryota</taxon>
        <taxon>Metazoa</taxon>
        <taxon>Ecdysozoa</taxon>
        <taxon>Arthropoda</taxon>
        <taxon>Hexapoda</taxon>
        <taxon>Insecta</taxon>
        <taxon>Pterygota</taxon>
        <taxon>Neoptera</taxon>
        <taxon>Endopterygota</taxon>
        <taxon>Coleoptera</taxon>
        <taxon>Polyphaga</taxon>
        <taxon>Cucujiformia</taxon>
        <taxon>Curculionidae</taxon>
        <taxon>Scolytinae</taxon>
        <taxon>Hypothenemus</taxon>
    </lineage>
</organism>
<dbReference type="PANTHER" id="PTHR48043">
    <property type="entry name" value="EG:EG0003.4 PROTEIN-RELATED"/>
    <property type="match status" value="1"/>
</dbReference>
<keyword evidence="4" id="KW-0472">Membrane</keyword>
<evidence type="ECO:0000256" key="1">
    <source>
        <dbReference type="ARBA" id="ARBA00009995"/>
    </source>
</evidence>
<keyword evidence="4" id="KW-1133">Transmembrane helix</keyword>
<dbReference type="FunFam" id="3.40.50.2000:FF:000050">
    <property type="entry name" value="UDP-glucuronosyltransferase"/>
    <property type="match status" value="1"/>
</dbReference>
<name>A0ABD1F5W7_HYPHA</name>
<dbReference type="Gene3D" id="3.40.50.2000">
    <property type="entry name" value="Glycogen Phosphorylase B"/>
    <property type="match status" value="1"/>
</dbReference>
<evidence type="ECO:0000313" key="5">
    <source>
        <dbReference type="EMBL" id="KAL1509696.1"/>
    </source>
</evidence>
<dbReference type="InterPro" id="IPR002213">
    <property type="entry name" value="UDP_glucos_trans"/>
</dbReference>
<keyword evidence="3" id="KW-0808">Transferase</keyword>
<dbReference type="Pfam" id="PF00201">
    <property type="entry name" value="UDPGT"/>
    <property type="match status" value="1"/>
</dbReference>
<dbReference type="SUPFAM" id="SSF53756">
    <property type="entry name" value="UDP-Glycosyltransferase/glycogen phosphorylase"/>
    <property type="match status" value="1"/>
</dbReference>
<dbReference type="Proteomes" id="UP001566132">
    <property type="component" value="Unassembled WGS sequence"/>
</dbReference>